<dbReference type="AlphaFoldDB" id="A0AAD9PR21"/>
<protein>
    <submittedName>
        <fullName evidence="1">Uncharacterized protein</fullName>
    </submittedName>
</protein>
<sequence>MIIRNSWTPGSGLEAERRAWLARKLGYCSGEVKDNNFASIKVICFVFLRRNLHILDLVVYESTYESNAVTAIFNKESSEDDWKINFRELYDKSYCAKWRSLLKIGKIDEALFAADQGRAQTLSDNLLIQYELALPSSDAIFDSKERMSRFLTELSIPIIFLATEGLAVNIWFLSRGKEIAFRERRLEASITGKDPIRVLLEATLEKIRPDDSAET</sequence>
<name>A0AAD9PR21_ACRCE</name>
<keyword evidence="2" id="KW-1185">Reference proteome</keyword>
<accession>A0AAD9PR21</accession>
<feature type="non-terminal residue" evidence="1">
    <location>
        <position position="1"/>
    </location>
</feature>
<dbReference type="EMBL" id="JARQWQ010000181">
    <property type="protein sequence ID" value="KAK2547493.1"/>
    <property type="molecule type" value="Genomic_DNA"/>
</dbReference>
<proteinExistence type="predicted"/>
<reference evidence="1" key="1">
    <citation type="journal article" date="2023" name="G3 (Bethesda)">
        <title>Whole genome assembly and annotation of the endangered Caribbean coral Acropora cervicornis.</title>
        <authorList>
            <person name="Selwyn J.D."/>
            <person name="Vollmer S.V."/>
        </authorList>
    </citation>
    <scope>NUCLEOTIDE SEQUENCE</scope>
    <source>
        <strain evidence="1">K2</strain>
    </source>
</reference>
<gene>
    <name evidence="1" type="ORF">P5673_032492</name>
</gene>
<dbReference type="Proteomes" id="UP001249851">
    <property type="component" value="Unassembled WGS sequence"/>
</dbReference>
<reference evidence="1" key="2">
    <citation type="journal article" date="2023" name="Science">
        <title>Genomic signatures of disease resistance in endangered staghorn corals.</title>
        <authorList>
            <person name="Vollmer S.V."/>
            <person name="Selwyn J.D."/>
            <person name="Despard B.A."/>
            <person name="Roesel C.L."/>
        </authorList>
    </citation>
    <scope>NUCLEOTIDE SEQUENCE</scope>
    <source>
        <strain evidence="1">K2</strain>
    </source>
</reference>
<evidence type="ECO:0000313" key="2">
    <source>
        <dbReference type="Proteomes" id="UP001249851"/>
    </source>
</evidence>
<comment type="caution">
    <text evidence="1">The sequence shown here is derived from an EMBL/GenBank/DDBJ whole genome shotgun (WGS) entry which is preliminary data.</text>
</comment>
<evidence type="ECO:0000313" key="1">
    <source>
        <dbReference type="EMBL" id="KAK2547493.1"/>
    </source>
</evidence>
<organism evidence="1 2">
    <name type="scientific">Acropora cervicornis</name>
    <name type="common">Staghorn coral</name>
    <dbReference type="NCBI Taxonomy" id="6130"/>
    <lineage>
        <taxon>Eukaryota</taxon>
        <taxon>Metazoa</taxon>
        <taxon>Cnidaria</taxon>
        <taxon>Anthozoa</taxon>
        <taxon>Hexacorallia</taxon>
        <taxon>Scleractinia</taxon>
        <taxon>Astrocoeniina</taxon>
        <taxon>Acroporidae</taxon>
        <taxon>Acropora</taxon>
    </lineage>
</organism>